<evidence type="ECO:0000313" key="1">
    <source>
        <dbReference type="EMBL" id="GES99409.1"/>
    </source>
</evidence>
<dbReference type="AlphaFoldDB" id="A0A8H3R446"/>
<dbReference type="Proteomes" id="UP000615446">
    <property type="component" value="Unassembled WGS sequence"/>
</dbReference>
<name>A0A8H3R446_9GLOM</name>
<dbReference type="EMBL" id="BLAL01000281">
    <property type="protein sequence ID" value="GES99409.1"/>
    <property type="molecule type" value="Genomic_DNA"/>
</dbReference>
<sequence length="102" mass="11880">MSIPDLNQISIRVDGFSNLREWQYEVICSFLEYKDVLRTGGEYLIDVHANSLVRIGIPTAGLYAYDNHLNIKNVDSICYYLIIDEIHRILYYNCIGNLKKTF</sequence>
<protein>
    <recommendedName>
        <fullName evidence="3">Helicase ATP-binding domain-containing protein</fullName>
    </recommendedName>
</protein>
<reference evidence="1" key="1">
    <citation type="submission" date="2019-10" db="EMBL/GenBank/DDBJ databases">
        <title>Conservation and host-specific expression of non-tandemly repeated heterogenous ribosome RNA gene in arbuscular mycorrhizal fungi.</title>
        <authorList>
            <person name="Maeda T."/>
            <person name="Kobayashi Y."/>
            <person name="Nakagawa T."/>
            <person name="Ezawa T."/>
            <person name="Yamaguchi K."/>
            <person name="Bino T."/>
            <person name="Nishimoto Y."/>
            <person name="Shigenobu S."/>
            <person name="Kawaguchi M."/>
        </authorList>
    </citation>
    <scope>NUCLEOTIDE SEQUENCE</scope>
    <source>
        <strain evidence="1">HR1</strain>
    </source>
</reference>
<evidence type="ECO:0008006" key="3">
    <source>
        <dbReference type="Google" id="ProtNLM"/>
    </source>
</evidence>
<gene>
    <name evidence="1" type="ORF">RCL2_002591400</name>
</gene>
<proteinExistence type="predicted"/>
<accession>A0A8H3R446</accession>
<comment type="caution">
    <text evidence="1">The sequence shown here is derived from an EMBL/GenBank/DDBJ whole genome shotgun (WGS) entry which is preliminary data.</text>
</comment>
<organism evidence="1 2">
    <name type="scientific">Rhizophagus clarus</name>
    <dbReference type="NCBI Taxonomy" id="94130"/>
    <lineage>
        <taxon>Eukaryota</taxon>
        <taxon>Fungi</taxon>
        <taxon>Fungi incertae sedis</taxon>
        <taxon>Mucoromycota</taxon>
        <taxon>Glomeromycotina</taxon>
        <taxon>Glomeromycetes</taxon>
        <taxon>Glomerales</taxon>
        <taxon>Glomeraceae</taxon>
        <taxon>Rhizophagus</taxon>
    </lineage>
</organism>
<evidence type="ECO:0000313" key="2">
    <source>
        <dbReference type="Proteomes" id="UP000615446"/>
    </source>
</evidence>